<feature type="chain" id="PRO_5040368344" evidence="1">
    <location>
        <begin position="22"/>
        <end position="174"/>
    </location>
</feature>
<dbReference type="Proteomes" id="UP000829999">
    <property type="component" value="Chromosome 15"/>
</dbReference>
<dbReference type="RefSeq" id="XP_050554755.1">
    <property type="nucleotide sequence ID" value="XM_050698798.1"/>
</dbReference>
<dbReference type="GeneID" id="118279881"/>
<sequence>MRNIVLPLTFHLLLFLVGVSGWKAVPANQAMYALRSAHYGPTSGLTNDEALPRRYVHSIYKFGWCTPDVIQKVFLRKTANITLSDYQSTQATYIYLLEDEGTIRYRLACIIMKTYVPRKHMFRRSRLPLYYCQGELFFVWKLTFQRIELHEFYLHDKLNIPANFVFEFYHPTLA</sequence>
<accession>A0A9R0DX79</accession>
<keyword evidence="1" id="KW-0732">Signal</keyword>
<evidence type="ECO:0000313" key="2">
    <source>
        <dbReference type="Proteomes" id="UP000829999"/>
    </source>
</evidence>
<evidence type="ECO:0000256" key="1">
    <source>
        <dbReference type="SAM" id="SignalP"/>
    </source>
</evidence>
<dbReference type="AlphaFoldDB" id="A0A9R0DX79"/>
<dbReference type="OrthoDB" id="7431739at2759"/>
<name>A0A9R0DX79_SPOFR</name>
<feature type="signal peptide" evidence="1">
    <location>
        <begin position="1"/>
        <end position="21"/>
    </location>
</feature>
<organism evidence="2 3">
    <name type="scientific">Spodoptera frugiperda</name>
    <name type="common">Fall armyworm</name>
    <dbReference type="NCBI Taxonomy" id="7108"/>
    <lineage>
        <taxon>Eukaryota</taxon>
        <taxon>Metazoa</taxon>
        <taxon>Ecdysozoa</taxon>
        <taxon>Arthropoda</taxon>
        <taxon>Hexapoda</taxon>
        <taxon>Insecta</taxon>
        <taxon>Pterygota</taxon>
        <taxon>Neoptera</taxon>
        <taxon>Endopterygota</taxon>
        <taxon>Lepidoptera</taxon>
        <taxon>Glossata</taxon>
        <taxon>Ditrysia</taxon>
        <taxon>Noctuoidea</taxon>
        <taxon>Noctuidae</taxon>
        <taxon>Amphipyrinae</taxon>
        <taxon>Spodoptera</taxon>
    </lineage>
</organism>
<evidence type="ECO:0000313" key="3">
    <source>
        <dbReference type="RefSeq" id="XP_050554755.1"/>
    </source>
</evidence>
<proteinExistence type="predicted"/>
<reference evidence="3" key="1">
    <citation type="submission" date="2025-08" db="UniProtKB">
        <authorList>
            <consortium name="RefSeq"/>
        </authorList>
    </citation>
    <scope>IDENTIFICATION</scope>
    <source>
        <tissue evidence="3">Whole larval tissue</tissue>
    </source>
</reference>
<keyword evidence="2" id="KW-1185">Reference proteome</keyword>
<gene>
    <name evidence="3" type="primary">LOC118279881</name>
</gene>
<protein>
    <submittedName>
        <fullName evidence="3">Uncharacterized protein LOC118279881 isoform X1</fullName>
    </submittedName>
</protein>